<evidence type="ECO:0000256" key="1">
    <source>
        <dbReference type="ARBA" id="ARBA00004202"/>
    </source>
</evidence>
<keyword evidence="7 12" id="KW-0067">ATP-binding</keyword>
<evidence type="ECO:0000256" key="7">
    <source>
        <dbReference type="ARBA" id="ARBA00022840"/>
    </source>
</evidence>
<dbReference type="InterPro" id="IPR003593">
    <property type="entry name" value="AAA+_ATPase"/>
</dbReference>
<keyword evidence="5" id="KW-0410">Iron transport</keyword>
<evidence type="ECO:0000256" key="5">
    <source>
        <dbReference type="ARBA" id="ARBA00022496"/>
    </source>
</evidence>
<dbReference type="Gene3D" id="3.40.50.300">
    <property type="entry name" value="P-loop containing nucleotide triphosphate hydrolases"/>
    <property type="match status" value="1"/>
</dbReference>
<dbReference type="InterPro" id="IPR003439">
    <property type="entry name" value="ABC_transporter-like_ATP-bd"/>
</dbReference>
<evidence type="ECO:0000256" key="3">
    <source>
        <dbReference type="ARBA" id="ARBA00022448"/>
    </source>
</evidence>
<proteinExistence type="inferred from homology"/>
<dbReference type="GO" id="GO:0016887">
    <property type="term" value="F:ATP hydrolysis activity"/>
    <property type="evidence" value="ECO:0007669"/>
    <property type="project" value="InterPro"/>
</dbReference>
<gene>
    <name evidence="12" type="ORF">G9X64_28465</name>
</gene>
<dbReference type="GO" id="GO:0006826">
    <property type="term" value="P:iron ion transport"/>
    <property type="evidence" value="ECO:0007669"/>
    <property type="project" value="UniProtKB-KW"/>
</dbReference>
<keyword evidence="6" id="KW-0547">Nucleotide-binding</keyword>
<sequence length="284" mass="31160">MQNGQQQIFDQDRMATPPEANLAPLSADGISAGYGRQVVVDGISLAVPEGKMTVLVGPNGSGKSTLLSVMARLLKPLAGTICLDGKELHRMPTREVARRLGLLPQSPLLPEGLTVYDLVSRGRYPHQGFLRQWTDADEAAVEQALDVTDTLDFAARPVDSLSGGQRQRCWIAMALAQQTPVILLDEPTTFLDLHYQVEVLDLLRHLTRNHGRTIVAVLHDLNFALQYADRVVFLKDGAIRFVAEKPSDCTADLIRNVFNVEVVHLSHPETGMPLFLPSARTAGR</sequence>
<organism evidence="12 13">
    <name type="scientific">Rhizobium sophorae</name>
    <dbReference type="NCBI Taxonomy" id="1535242"/>
    <lineage>
        <taxon>Bacteria</taxon>
        <taxon>Pseudomonadati</taxon>
        <taxon>Pseudomonadota</taxon>
        <taxon>Alphaproteobacteria</taxon>
        <taxon>Hyphomicrobiales</taxon>
        <taxon>Rhizobiaceae</taxon>
        <taxon>Rhizobium/Agrobacterium group</taxon>
        <taxon>Rhizobium</taxon>
    </lineage>
</organism>
<dbReference type="AlphaFoldDB" id="A0A7Y3WHR4"/>
<keyword evidence="3" id="KW-0813">Transport</keyword>
<evidence type="ECO:0000313" key="13">
    <source>
        <dbReference type="Proteomes" id="UP000519972"/>
    </source>
</evidence>
<keyword evidence="4" id="KW-1003">Cell membrane</keyword>
<protein>
    <submittedName>
        <fullName evidence="12">ABC transporter ATP-binding protein</fullName>
    </submittedName>
</protein>
<dbReference type="Proteomes" id="UP000519972">
    <property type="component" value="Unassembled WGS sequence"/>
</dbReference>
<keyword evidence="8" id="KW-0408">Iron</keyword>
<reference evidence="12 13" key="1">
    <citation type="submission" date="2020-02" db="EMBL/GenBank/DDBJ databases">
        <authorList>
            <person name="Sun Q."/>
        </authorList>
    </citation>
    <scope>NUCLEOTIDE SEQUENCE [LARGE SCALE GENOMIC DNA]</scope>
    <source>
        <strain evidence="12 13">CCBAU 03386</strain>
    </source>
</reference>
<dbReference type="PROSITE" id="PS50893">
    <property type="entry name" value="ABC_TRANSPORTER_2"/>
    <property type="match status" value="1"/>
</dbReference>
<accession>A0A7Y3WHR4</accession>
<evidence type="ECO:0000256" key="10">
    <source>
        <dbReference type="ARBA" id="ARBA00023136"/>
    </source>
</evidence>
<evidence type="ECO:0000256" key="9">
    <source>
        <dbReference type="ARBA" id="ARBA00023065"/>
    </source>
</evidence>
<dbReference type="InterPro" id="IPR051535">
    <property type="entry name" value="Siderophore_ABC-ATPase"/>
</dbReference>
<evidence type="ECO:0000259" key="11">
    <source>
        <dbReference type="PROSITE" id="PS50893"/>
    </source>
</evidence>
<dbReference type="GO" id="GO:0005886">
    <property type="term" value="C:plasma membrane"/>
    <property type="evidence" value="ECO:0007669"/>
    <property type="project" value="UniProtKB-SubCell"/>
</dbReference>
<evidence type="ECO:0000256" key="6">
    <source>
        <dbReference type="ARBA" id="ARBA00022741"/>
    </source>
</evidence>
<dbReference type="CDD" id="cd03214">
    <property type="entry name" value="ABC_Iron-Siderophores_B12_Hemin"/>
    <property type="match status" value="1"/>
</dbReference>
<dbReference type="SMART" id="SM00382">
    <property type="entry name" value="AAA"/>
    <property type="match status" value="1"/>
</dbReference>
<dbReference type="PANTHER" id="PTHR42771">
    <property type="entry name" value="IRON(3+)-HYDROXAMATE IMPORT ATP-BINDING PROTEIN FHUC"/>
    <property type="match status" value="1"/>
</dbReference>
<dbReference type="SUPFAM" id="SSF52540">
    <property type="entry name" value="P-loop containing nucleoside triphosphate hydrolases"/>
    <property type="match status" value="1"/>
</dbReference>
<dbReference type="InterPro" id="IPR027417">
    <property type="entry name" value="P-loop_NTPase"/>
</dbReference>
<dbReference type="RefSeq" id="WP_168309647.1">
    <property type="nucleotide sequence ID" value="NZ_JABFCN010000049.1"/>
</dbReference>
<feature type="domain" description="ABC transporter" evidence="11">
    <location>
        <begin position="25"/>
        <end position="261"/>
    </location>
</feature>
<dbReference type="GO" id="GO:0005524">
    <property type="term" value="F:ATP binding"/>
    <property type="evidence" value="ECO:0007669"/>
    <property type="project" value="UniProtKB-KW"/>
</dbReference>
<comment type="similarity">
    <text evidence="2">Belongs to the ABC transporter superfamily.</text>
</comment>
<dbReference type="FunFam" id="3.40.50.300:FF:000134">
    <property type="entry name" value="Iron-enterobactin ABC transporter ATP-binding protein"/>
    <property type="match status" value="1"/>
</dbReference>
<evidence type="ECO:0000313" key="12">
    <source>
        <dbReference type="EMBL" id="NNU40346.1"/>
    </source>
</evidence>
<evidence type="ECO:0000256" key="2">
    <source>
        <dbReference type="ARBA" id="ARBA00005417"/>
    </source>
</evidence>
<dbReference type="EMBL" id="JABFCN010000049">
    <property type="protein sequence ID" value="NNU40346.1"/>
    <property type="molecule type" value="Genomic_DNA"/>
</dbReference>
<keyword evidence="9" id="KW-0406">Ion transport</keyword>
<dbReference type="PANTHER" id="PTHR42771:SF2">
    <property type="entry name" value="IRON(3+)-HYDROXAMATE IMPORT ATP-BINDING PROTEIN FHUC"/>
    <property type="match status" value="1"/>
</dbReference>
<keyword evidence="13" id="KW-1185">Reference proteome</keyword>
<dbReference type="Pfam" id="PF00005">
    <property type="entry name" value="ABC_tran"/>
    <property type="match status" value="1"/>
</dbReference>
<evidence type="ECO:0000256" key="4">
    <source>
        <dbReference type="ARBA" id="ARBA00022475"/>
    </source>
</evidence>
<evidence type="ECO:0000256" key="8">
    <source>
        <dbReference type="ARBA" id="ARBA00023004"/>
    </source>
</evidence>
<comment type="subcellular location">
    <subcellularLocation>
        <location evidence="1">Cell membrane</location>
        <topology evidence="1">Peripheral membrane protein</topology>
    </subcellularLocation>
</comment>
<keyword evidence="10" id="KW-0472">Membrane</keyword>
<name>A0A7Y3WHR4_9HYPH</name>
<comment type="caution">
    <text evidence="12">The sequence shown here is derived from an EMBL/GenBank/DDBJ whole genome shotgun (WGS) entry which is preliminary data.</text>
</comment>